<dbReference type="Gene3D" id="1.20.1070.10">
    <property type="entry name" value="Rhodopsin 7-helix transmembrane proteins"/>
    <property type="match status" value="1"/>
</dbReference>
<keyword evidence="10" id="KW-1185">Reference proteome</keyword>
<dbReference type="GeneID" id="107120184"/>
<evidence type="ECO:0000313" key="10">
    <source>
        <dbReference type="Proteomes" id="UP000694871"/>
    </source>
</evidence>
<dbReference type="InterPro" id="IPR017452">
    <property type="entry name" value="GPCR_Rhodpsn_7TM"/>
</dbReference>
<evidence type="ECO:0000256" key="1">
    <source>
        <dbReference type="ARBA" id="ARBA00004651"/>
    </source>
</evidence>
<keyword evidence="3" id="KW-0716">Sensory transduction</keyword>
<evidence type="ECO:0000256" key="6">
    <source>
        <dbReference type="ARBA" id="ARBA00023136"/>
    </source>
</evidence>
<evidence type="ECO:0000259" key="9">
    <source>
        <dbReference type="PROSITE" id="PS50262"/>
    </source>
</evidence>
<proteinExistence type="predicted"/>
<dbReference type="RefSeq" id="XP_015278316.1">
    <property type="nucleotide sequence ID" value="XM_015422830.1"/>
</dbReference>
<dbReference type="SUPFAM" id="SSF81321">
    <property type="entry name" value="Family A G protein-coupled receptor-like"/>
    <property type="match status" value="1"/>
</dbReference>
<gene>
    <name evidence="11" type="primary">LOC107120184</name>
</gene>
<evidence type="ECO:0000256" key="8">
    <source>
        <dbReference type="SAM" id="Phobius"/>
    </source>
</evidence>
<keyword evidence="4 8" id="KW-0812">Transmembrane</keyword>
<keyword evidence="6 8" id="KW-0472">Membrane</keyword>
<comment type="subcellular location">
    <subcellularLocation>
        <location evidence="1">Cell membrane</location>
        <topology evidence="1">Multi-pass membrane protein</topology>
    </subcellularLocation>
</comment>
<dbReference type="PRINTS" id="PR00245">
    <property type="entry name" value="OLFACTORYR"/>
</dbReference>
<evidence type="ECO:0000256" key="3">
    <source>
        <dbReference type="ARBA" id="ARBA00022606"/>
    </source>
</evidence>
<accession>A0ABM1KX79</accession>
<sequence length="198" mass="22334">MALDRCAAICKPLHYVQIMNRVLCRLLIGGAWTIGFIQGLINTLPLLKLMFCGQNIIRHFSCEQPSLLALSCTDIYINRIILSITANAVGISSFLLISVSYLHIFSTVCKMHSAEAKRRTFSTCTPHITVLVLFYSSSWLRYTMPDLISSIVLEEILSIQYSICTPLLNPIIYSLKTKDMKEAIKQLMGYKPLLSHVM</sequence>
<evidence type="ECO:0000256" key="5">
    <source>
        <dbReference type="ARBA" id="ARBA00022989"/>
    </source>
</evidence>
<keyword evidence="7" id="KW-0807">Transducer</keyword>
<dbReference type="Pfam" id="PF13853">
    <property type="entry name" value="7tm_4"/>
    <property type="match status" value="1"/>
</dbReference>
<feature type="domain" description="G-protein coupled receptors family 1 profile" evidence="9">
    <location>
        <begin position="1"/>
        <end position="173"/>
    </location>
</feature>
<organism evidence="10 11">
    <name type="scientific">Gekko japonicus</name>
    <name type="common">Schlegel's Japanese gecko</name>
    <dbReference type="NCBI Taxonomy" id="146911"/>
    <lineage>
        <taxon>Eukaryota</taxon>
        <taxon>Metazoa</taxon>
        <taxon>Chordata</taxon>
        <taxon>Craniata</taxon>
        <taxon>Vertebrata</taxon>
        <taxon>Euteleostomi</taxon>
        <taxon>Lepidosauria</taxon>
        <taxon>Squamata</taxon>
        <taxon>Bifurcata</taxon>
        <taxon>Gekkota</taxon>
        <taxon>Gekkonidae</taxon>
        <taxon>Gekkoninae</taxon>
        <taxon>Gekko</taxon>
    </lineage>
</organism>
<feature type="transmembrane region" description="Helical" evidence="8">
    <location>
        <begin position="22"/>
        <end position="41"/>
    </location>
</feature>
<reference evidence="11" key="1">
    <citation type="submission" date="2025-08" db="UniProtKB">
        <authorList>
            <consortium name="RefSeq"/>
        </authorList>
    </citation>
    <scope>IDENTIFICATION</scope>
</reference>
<evidence type="ECO:0000256" key="2">
    <source>
        <dbReference type="ARBA" id="ARBA00022475"/>
    </source>
</evidence>
<dbReference type="InterPro" id="IPR000725">
    <property type="entry name" value="Olfact_rcpt"/>
</dbReference>
<evidence type="ECO:0000256" key="7">
    <source>
        <dbReference type="ARBA" id="ARBA00023224"/>
    </source>
</evidence>
<dbReference type="Proteomes" id="UP000694871">
    <property type="component" value="Unplaced"/>
</dbReference>
<protein>
    <submittedName>
        <fullName evidence="11">Olfactory receptor 5V1-like</fullName>
    </submittedName>
</protein>
<evidence type="ECO:0000313" key="11">
    <source>
        <dbReference type="RefSeq" id="XP_015278316.1"/>
    </source>
</evidence>
<feature type="transmembrane region" description="Helical" evidence="8">
    <location>
        <begin position="80"/>
        <end position="104"/>
    </location>
</feature>
<dbReference type="PROSITE" id="PS50262">
    <property type="entry name" value="G_PROTEIN_RECEP_F1_2"/>
    <property type="match status" value="1"/>
</dbReference>
<name>A0ABM1KX79_GEKJA</name>
<evidence type="ECO:0000256" key="4">
    <source>
        <dbReference type="ARBA" id="ARBA00022692"/>
    </source>
</evidence>
<keyword evidence="5 8" id="KW-1133">Transmembrane helix</keyword>
<dbReference type="PANTHER" id="PTHR26453">
    <property type="entry name" value="OLFACTORY RECEPTOR"/>
    <property type="match status" value="1"/>
</dbReference>
<keyword evidence="2" id="KW-1003">Cell membrane</keyword>